<keyword evidence="1" id="KW-1133">Transmembrane helix</keyword>
<keyword evidence="1" id="KW-0812">Transmembrane</keyword>
<organism evidence="2 3">
    <name type="scientific">Daphnia magna</name>
    <dbReference type="NCBI Taxonomy" id="35525"/>
    <lineage>
        <taxon>Eukaryota</taxon>
        <taxon>Metazoa</taxon>
        <taxon>Ecdysozoa</taxon>
        <taxon>Arthropoda</taxon>
        <taxon>Crustacea</taxon>
        <taxon>Branchiopoda</taxon>
        <taxon>Diplostraca</taxon>
        <taxon>Cladocera</taxon>
        <taxon>Anomopoda</taxon>
        <taxon>Daphniidae</taxon>
        <taxon>Daphnia</taxon>
    </lineage>
</organism>
<reference evidence="2 3" key="1">
    <citation type="submission" date="2016-03" db="EMBL/GenBank/DDBJ databases">
        <title>EvidentialGene: Evidence-directed Construction of Genes on Genomes.</title>
        <authorList>
            <person name="Gilbert D.G."/>
            <person name="Choi J.-H."/>
            <person name="Mockaitis K."/>
            <person name="Colbourne J."/>
            <person name="Pfrender M."/>
        </authorList>
    </citation>
    <scope>NUCLEOTIDE SEQUENCE [LARGE SCALE GENOMIC DNA]</scope>
    <source>
        <strain evidence="2 3">Xinb3</strain>
        <tissue evidence="2">Complete organism</tissue>
    </source>
</reference>
<keyword evidence="1" id="KW-0472">Membrane</keyword>
<dbReference type="Proteomes" id="UP000076858">
    <property type="component" value="Unassembled WGS sequence"/>
</dbReference>
<dbReference type="EMBL" id="LRGB01000389">
    <property type="protein sequence ID" value="KZS19303.1"/>
    <property type="molecule type" value="Genomic_DNA"/>
</dbReference>
<dbReference type="AlphaFoldDB" id="A0A162Q0T9"/>
<gene>
    <name evidence="2" type="ORF">APZ42_014183</name>
</gene>
<evidence type="ECO:0000256" key="1">
    <source>
        <dbReference type="SAM" id="Phobius"/>
    </source>
</evidence>
<comment type="caution">
    <text evidence="2">The sequence shown here is derived from an EMBL/GenBank/DDBJ whole genome shotgun (WGS) entry which is preliminary data.</text>
</comment>
<proteinExistence type="predicted"/>
<evidence type="ECO:0000313" key="3">
    <source>
        <dbReference type="Proteomes" id="UP000076858"/>
    </source>
</evidence>
<keyword evidence="3" id="KW-1185">Reference proteome</keyword>
<sequence>MYVFPVSSVTLQLYLHLLIFWILLDSATVVPVELFCYLDVLVIAFADSIRGVKMLFDQAVSVTAHFGNVLRGEVSLAQMCWIGVPLLSQSSVLYIWLSGDTRLSIRWSFYLCFSALAMVE</sequence>
<evidence type="ECO:0000313" key="2">
    <source>
        <dbReference type="EMBL" id="KZS19303.1"/>
    </source>
</evidence>
<protein>
    <submittedName>
        <fullName evidence="2">Uncharacterized protein</fullName>
    </submittedName>
</protein>
<name>A0A162Q0T9_9CRUS</name>
<accession>A0A162Q0T9</accession>
<feature type="transmembrane region" description="Helical" evidence="1">
    <location>
        <begin position="6"/>
        <end position="24"/>
    </location>
</feature>
<feature type="transmembrane region" description="Helical" evidence="1">
    <location>
        <begin position="76"/>
        <end position="97"/>
    </location>
</feature>